<feature type="compositionally biased region" description="Basic and acidic residues" evidence="1">
    <location>
        <begin position="148"/>
        <end position="159"/>
    </location>
</feature>
<evidence type="ECO:0000256" key="1">
    <source>
        <dbReference type="SAM" id="MobiDB-lite"/>
    </source>
</evidence>
<organism evidence="2">
    <name type="scientific">Heterosigma akashiwo</name>
    <name type="common">Chromophytic alga</name>
    <name type="synonym">Heterosigma carterae</name>
    <dbReference type="NCBI Taxonomy" id="2829"/>
    <lineage>
        <taxon>Eukaryota</taxon>
        <taxon>Sar</taxon>
        <taxon>Stramenopiles</taxon>
        <taxon>Ochrophyta</taxon>
        <taxon>Raphidophyceae</taxon>
        <taxon>Chattonellales</taxon>
        <taxon>Chattonellaceae</taxon>
        <taxon>Heterosigma</taxon>
    </lineage>
</organism>
<feature type="region of interest" description="Disordered" evidence="1">
    <location>
        <begin position="83"/>
        <end position="106"/>
    </location>
</feature>
<feature type="compositionally biased region" description="Acidic residues" evidence="1">
    <location>
        <begin position="177"/>
        <end position="187"/>
    </location>
</feature>
<feature type="region of interest" description="Disordered" evidence="1">
    <location>
        <begin position="127"/>
        <end position="187"/>
    </location>
</feature>
<reference evidence="2" key="1">
    <citation type="submission" date="2021-01" db="EMBL/GenBank/DDBJ databases">
        <authorList>
            <person name="Corre E."/>
            <person name="Pelletier E."/>
            <person name="Niang G."/>
            <person name="Scheremetjew M."/>
            <person name="Finn R."/>
            <person name="Kale V."/>
            <person name="Holt S."/>
            <person name="Cochrane G."/>
            <person name="Meng A."/>
            <person name="Brown T."/>
            <person name="Cohen L."/>
        </authorList>
    </citation>
    <scope>NUCLEOTIDE SEQUENCE</scope>
    <source>
        <strain evidence="2">CCMP3107</strain>
    </source>
</reference>
<evidence type="ECO:0000313" key="2">
    <source>
        <dbReference type="EMBL" id="CAE0625878.1"/>
    </source>
</evidence>
<dbReference type="PROSITE" id="PS00414">
    <property type="entry name" value="PROFILIN"/>
    <property type="match status" value="1"/>
</dbReference>
<proteinExistence type="predicted"/>
<protein>
    <submittedName>
        <fullName evidence="2">Uncharacterized protein</fullName>
    </submittedName>
</protein>
<name>A0A7S3UW05_HETAK</name>
<dbReference type="EMBL" id="HBIU01010627">
    <property type="protein sequence ID" value="CAE0625878.1"/>
    <property type="molecule type" value="Transcribed_RNA"/>
</dbReference>
<dbReference type="AlphaFoldDB" id="A0A7S3UW05"/>
<dbReference type="InterPro" id="IPR027310">
    <property type="entry name" value="Profilin_CS"/>
</dbReference>
<accession>A0A7S3UW05</accession>
<gene>
    <name evidence="2" type="ORF">HAKA00212_LOCUS4549</name>
</gene>
<dbReference type="GO" id="GO:0003779">
    <property type="term" value="F:actin binding"/>
    <property type="evidence" value="ECO:0007669"/>
    <property type="project" value="InterPro"/>
</dbReference>
<feature type="compositionally biased region" description="Basic residues" evidence="1">
    <location>
        <begin position="86"/>
        <end position="98"/>
    </location>
</feature>
<sequence>MSWQRIVDKTPSYADKVRFWQTVIEVKRVSPEATNIEVMAALFEAEGQVQRAITILSSEEHAWRLKKALKGQKVPAYLLPVQKPPPRARRALARRRRSRPGDDKHRAKDIFPLIESIFIGEDAKPTTSKLKKMKRPAVSTTNKKKAKGPTDRFHDDNNHLHSNTSSPPSTPGKEKEGSDDDDDGKNY</sequence>